<dbReference type="NCBIfam" id="TIGR00536">
    <property type="entry name" value="hemK_fam"/>
    <property type="match status" value="1"/>
</dbReference>
<dbReference type="Gene3D" id="3.40.50.150">
    <property type="entry name" value="Vaccinia Virus protein VP39"/>
    <property type="match status" value="1"/>
</dbReference>
<evidence type="ECO:0000313" key="9">
    <source>
        <dbReference type="Proteomes" id="UP000199317"/>
    </source>
</evidence>
<evidence type="ECO:0000256" key="3">
    <source>
        <dbReference type="ARBA" id="ARBA00022691"/>
    </source>
</evidence>
<evidence type="ECO:0000259" key="6">
    <source>
        <dbReference type="Pfam" id="PF05175"/>
    </source>
</evidence>
<gene>
    <name evidence="5" type="primary">prmC</name>
    <name evidence="8" type="ORF">SAMN04489708_10295</name>
</gene>
<organism evidence="8 9">
    <name type="scientific">Paracidovorax cattleyae</name>
    <dbReference type="NCBI Taxonomy" id="80868"/>
    <lineage>
        <taxon>Bacteria</taxon>
        <taxon>Pseudomonadati</taxon>
        <taxon>Pseudomonadota</taxon>
        <taxon>Betaproteobacteria</taxon>
        <taxon>Burkholderiales</taxon>
        <taxon>Comamonadaceae</taxon>
        <taxon>Paracidovorax</taxon>
    </lineage>
</organism>
<dbReference type="SUPFAM" id="SSF53335">
    <property type="entry name" value="S-adenosyl-L-methionine-dependent methyltransferases"/>
    <property type="match status" value="1"/>
</dbReference>
<dbReference type="NCBIfam" id="TIGR03534">
    <property type="entry name" value="RF_mod_PrmC"/>
    <property type="match status" value="1"/>
</dbReference>
<dbReference type="RefSeq" id="WP_225978955.1">
    <property type="nucleotide sequence ID" value="NZ_CP028290.1"/>
</dbReference>
<evidence type="ECO:0000259" key="7">
    <source>
        <dbReference type="Pfam" id="PF17827"/>
    </source>
</evidence>
<protein>
    <recommendedName>
        <fullName evidence="5">Release factor glutamine methyltransferase</fullName>
        <shortName evidence="5">RF MTase</shortName>
        <ecNumber evidence="5">2.1.1.297</ecNumber>
    </recommendedName>
    <alternativeName>
        <fullName evidence="5">N5-glutamine methyltransferase PrmC</fullName>
    </alternativeName>
    <alternativeName>
        <fullName evidence="5">Protein-(glutamine-N5) MTase PrmC</fullName>
    </alternativeName>
    <alternativeName>
        <fullName evidence="5">Protein-glutamine N-methyltransferase PrmC</fullName>
    </alternativeName>
</protein>
<keyword evidence="2 5" id="KW-0808">Transferase</keyword>
<dbReference type="CDD" id="cd02440">
    <property type="entry name" value="AdoMet_MTases"/>
    <property type="match status" value="1"/>
</dbReference>
<dbReference type="InterPro" id="IPR029063">
    <property type="entry name" value="SAM-dependent_MTases_sf"/>
</dbReference>
<keyword evidence="3 5" id="KW-0949">S-adenosyl-L-methionine</keyword>
<dbReference type="EC" id="2.1.1.297" evidence="5"/>
<dbReference type="PANTHER" id="PTHR18895">
    <property type="entry name" value="HEMK METHYLTRANSFERASE"/>
    <property type="match status" value="1"/>
</dbReference>
<evidence type="ECO:0000256" key="4">
    <source>
        <dbReference type="ARBA" id="ARBA00048391"/>
    </source>
</evidence>
<dbReference type="GO" id="GO:0102559">
    <property type="term" value="F:peptide chain release factor N(5)-glutamine methyltransferase activity"/>
    <property type="evidence" value="ECO:0007669"/>
    <property type="project" value="UniProtKB-EC"/>
</dbReference>
<dbReference type="InterPro" id="IPR004556">
    <property type="entry name" value="HemK-like"/>
</dbReference>
<feature type="binding site" evidence="5">
    <location>
        <position position="179"/>
    </location>
    <ligand>
        <name>S-adenosyl-L-methionine</name>
        <dbReference type="ChEBI" id="CHEBI:59789"/>
    </ligand>
</feature>
<name>A0A1H0L927_9BURK</name>
<evidence type="ECO:0000256" key="5">
    <source>
        <dbReference type="HAMAP-Rule" id="MF_02126"/>
    </source>
</evidence>
<dbReference type="InterPro" id="IPR019874">
    <property type="entry name" value="RF_methyltr_PrmC"/>
</dbReference>
<dbReference type="FunFam" id="3.40.50.150:FF:000053">
    <property type="entry name" value="Release factor glutamine methyltransferase"/>
    <property type="match status" value="1"/>
</dbReference>
<reference evidence="9" key="1">
    <citation type="submission" date="2016-10" db="EMBL/GenBank/DDBJ databases">
        <authorList>
            <person name="Varghese N."/>
            <person name="Submissions S."/>
        </authorList>
    </citation>
    <scope>NUCLEOTIDE SEQUENCE [LARGE SCALE GENOMIC DNA]</scope>
    <source>
        <strain evidence="9">DSM 17101</strain>
    </source>
</reference>
<feature type="binding site" evidence="5">
    <location>
        <position position="152"/>
    </location>
    <ligand>
        <name>S-adenosyl-L-methionine</name>
        <dbReference type="ChEBI" id="CHEBI:59789"/>
    </ligand>
</feature>
<feature type="binding site" evidence="5">
    <location>
        <begin position="128"/>
        <end position="132"/>
    </location>
    <ligand>
        <name>S-adenosyl-L-methionine</name>
        <dbReference type="ChEBI" id="CHEBI:59789"/>
    </ligand>
</feature>
<evidence type="ECO:0000256" key="2">
    <source>
        <dbReference type="ARBA" id="ARBA00022679"/>
    </source>
</evidence>
<evidence type="ECO:0000313" key="8">
    <source>
        <dbReference type="EMBL" id="SDO64450.1"/>
    </source>
</evidence>
<feature type="binding site" evidence="5">
    <location>
        <begin position="193"/>
        <end position="196"/>
    </location>
    <ligand>
        <name>substrate</name>
    </ligand>
</feature>
<dbReference type="Gene3D" id="1.10.8.10">
    <property type="entry name" value="DNA helicase RuvA subunit, C-terminal domain"/>
    <property type="match status" value="1"/>
</dbReference>
<accession>A0A1H0L927</accession>
<dbReference type="InterPro" id="IPR040758">
    <property type="entry name" value="PrmC_N"/>
</dbReference>
<dbReference type="Pfam" id="PF17827">
    <property type="entry name" value="PrmC_N"/>
    <property type="match status" value="1"/>
</dbReference>
<dbReference type="PANTHER" id="PTHR18895:SF74">
    <property type="entry name" value="MTRF1L RELEASE FACTOR GLUTAMINE METHYLTRANSFERASE"/>
    <property type="match status" value="1"/>
</dbReference>
<keyword evidence="9" id="KW-1185">Reference proteome</keyword>
<dbReference type="EMBL" id="FNJL01000002">
    <property type="protein sequence ID" value="SDO64450.1"/>
    <property type="molecule type" value="Genomic_DNA"/>
</dbReference>
<dbReference type="GO" id="GO:0003676">
    <property type="term" value="F:nucleic acid binding"/>
    <property type="evidence" value="ECO:0007669"/>
    <property type="project" value="InterPro"/>
</dbReference>
<dbReference type="HAMAP" id="MF_02126">
    <property type="entry name" value="RF_methyltr_PrmC"/>
    <property type="match status" value="1"/>
</dbReference>
<dbReference type="InterPro" id="IPR002052">
    <property type="entry name" value="DNA_methylase_N6_adenine_CS"/>
</dbReference>
<dbReference type="Proteomes" id="UP000199317">
    <property type="component" value="Unassembled WGS sequence"/>
</dbReference>
<comment type="function">
    <text evidence="5">Methylates the class 1 translation termination release factors RF1/PrfA and RF2/PrfB on the glutamine residue of the universally conserved GGQ motif.</text>
</comment>
<feature type="domain" description="Release factor glutamine methyltransferase N-terminal" evidence="7">
    <location>
        <begin position="16"/>
        <end position="83"/>
    </location>
</feature>
<keyword evidence="1 5" id="KW-0489">Methyltransferase</keyword>
<dbReference type="AlphaFoldDB" id="A0A1H0L927"/>
<comment type="catalytic activity">
    <reaction evidence="4 5">
        <text>L-glutaminyl-[peptide chain release factor] + S-adenosyl-L-methionine = N(5)-methyl-L-glutaminyl-[peptide chain release factor] + S-adenosyl-L-homocysteine + H(+)</text>
        <dbReference type="Rhea" id="RHEA:42896"/>
        <dbReference type="Rhea" id="RHEA-COMP:10271"/>
        <dbReference type="Rhea" id="RHEA-COMP:10272"/>
        <dbReference type="ChEBI" id="CHEBI:15378"/>
        <dbReference type="ChEBI" id="CHEBI:30011"/>
        <dbReference type="ChEBI" id="CHEBI:57856"/>
        <dbReference type="ChEBI" id="CHEBI:59789"/>
        <dbReference type="ChEBI" id="CHEBI:61891"/>
        <dbReference type="EC" id="2.1.1.297"/>
    </reaction>
</comment>
<sequence length="328" mass="34678">MNDAYAPPPAPFTVAQALAHAQALGLARIDAQMLLLHMLGRPDAGRAWLLAHDGDRLSAGEQEGFEALCARRQAGEPVAYLTGSKEFYGLSLQVDARVLDPRPDTETLVDWVLEVLRPLPAPRVADLGTGSGAIALALRHGLPGAQVVLAVDASADALAVAQANARRLHLPVDFVRTNWLDGISGPFDAIVSNPPYIEEDDPHLAALVHEPRQALASGPDGLDDIRTIVVQSASRLAPGGWLLLEHGWNQAQAVQALLRSAGYADVQSRADLAGHARCTGGRMPGAPATAAPWKPRHMPPDGAGLLLRGCSEIIPHGRPTAAPYRSNP</sequence>
<dbReference type="InterPro" id="IPR007848">
    <property type="entry name" value="Small_mtfrase_dom"/>
</dbReference>
<dbReference type="PROSITE" id="PS00092">
    <property type="entry name" value="N6_MTASE"/>
    <property type="match status" value="1"/>
</dbReference>
<proteinExistence type="inferred from homology"/>
<dbReference type="GO" id="GO:0032259">
    <property type="term" value="P:methylation"/>
    <property type="evidence" value="ECO:0007669"/>
    <property type="project" value="UniProtKB-KW"/>
</dbReference>
<comment type="similarity">
    <text evidence="5">Belongs to the protein N5-glutamine methyltransferase family. PrmC subfamily.</text>
</comment>
<dbReference type="InterPro" id="IPR050320">
    <property type="entry name" value="N5-glutamine_MTase"/>
</dbReference>
<feature type="domain" description="Methyltransferase small" evidence="6">
    <location>
        <begin position="113"/>
        <end position="217"/>
    </location>
</feature>
<feature type="binding site" evidence="5">
    <location>
        <position position="193"/>
    </location>
    <ligand>
        <name>S-adenosyl-L-methionine</name>
        <dbReference type="ChEBI" id="CHEBI:59789"/>
    </ligand>
</feature>
<dbReference type="Pfam" id="PF05175">
    <property type="entry name" value="MTS"/>
    <property type="match status" value="1"/>
</dbReference>
<evidence type="ECO:0000256" key="1">
    <source>
        <dbReference type="ARBA" id="ARBA00022603"/>
    </source>
</evidence>